<proteinExistence type="predicted"/>
<dbReference type="Proteomes" id="UP001162156">
    <property type="component" value="Unassembled WGS sequence"/>
</dbReference>
<accession>A0AAV8YT17</accession>
<evidence type="ECO:0000313" key="1">
    <source>
        <dbReference type="EMBL" id="KAJ8954644.1"/>
    </source>
</evidence>
<sequence length="133" mass="15197">MEWIYVLNTSVTLKKIVETRYLTSVFLNGRLSAENLLKHFLNGIEISGVNSNRILQISMDEPNVNWKFYRLIKEHLGNNSSLIDLGSCDLHVVHGSLQSGHKASGWAVNSFLSGIYWIFKDAPTRRFDFIIIL</sequence>
<gene>
    <name evidence="1" type="ORF">NQ314_007043</name>
</gene>
<keyword evidence="2" id="KW-1185">Reference proteome</keyword>
<protein>
    <submittedName>
        <fullName evidence="1">Uncharacterized protein</fullName>
    </submittedName>
</protein>
<dbReference type="AlphaFoldDB" id="A0AAV8YT17"/>
<organism evidence="1 2">
    <name type="scientific">Rhamnusium bicolor</name>
    <dbReference type="NCBI Taxonomy" id="1586634"/>
    <lineage>
        <taxon>Eukaryota</taxon>
        <taxon>Metazoa</taxon>
        <taxon>Ecdysozoa</taxon>
        <taxon>Arthropoda</taxon>
        <taxon>Hexapoda</taxon>
        <taxon>Insecta</taxon>
        <taxon>Pterygota</taxon>
        <taxon>Neoptera</taxon>
        <taxon>Endopterygota</taxon>
        <taxon>Coleoptera</taxon>
        <taxon>Polyphaga</taxon>
        <taxon>Cucujiformia</taxon>
        <taxon>Chrysomeloidea</taxon>
        <taxon>Cerambycidae</taxon>
        <taxon>Lepturinae</taxon>
        <taxon>Rhagiini</taxon>
        <taxon>Rhamnusium</taxon>
    </lineage>
</organism>
<reference evidence="1" key="1">
    <citation type="journal article" date="2023" name="Insect Mol. Biol.">
        <title>Genome sequencing provides insights into the evolution of gene families encoding plant cell wall-degrading enzymes in longhorned beetles.</title>
        <authorList>
            <person name="Shin N.R."/>
            <person name="Okamura Y."/>
            <person name="Kirsch R."/>
            <person name="Pauchet Y."/>
        </authorList>
    </citation>
    <scope>NUCLEOTIDE SEQUENCE</scope>
    <source>
        <strain evidence="1">RBIC_L_NR</strain>
    </source>
</reference>
<comment type="caution">
    <text evidence="1">The sequence shown here is derived from an EMBL/GenBank/DDBJ whole genome shotgun (WGS) entry which is preliminary data.</text>
</comment>
<evidence type="ECO:0000313" key="2">
    <source>
        <dbReference type="Proteomes" id="UP001162156"/>
    </source>
</evidence>
<name>A0AAV8YT17_9CUCU</name>
<dbReference type="EMBL" id="JANEYF010001909">
    <property type="protein sequence ID" value="KAJ8954644.1"/>
    <property type="molecule type" value="Genomic_DNA"/>
</dbReference>